<dbReference type="EMBL" id="RWKW01000110">
    <property type="protein sequence ID" value="RST83087.1"/>
    <property type="molecule type" value="Genomic_DNA"/>
</dbReference>
<dbReference type="NCBIfam" id="TIGR02866">
    <property type="entry name" value="CoxB"/>
    <property type="match status" value="1"/>
</dbReference>
<evidence type="ECO:0000256" key="6">
    <source>
        <dbReference type="ARBA" id="ARBA00022692"/>
    </source>
</evidence>
<feature type="transmembrane region" description="Helical" evidence="16">
    <location>
        <begin position="43"/>
        <end position="66"/>
    </location>
</feature>
<evidence type="ECO:0000256" key="2">
    <source>
        <dbReference type="ARBA" id="ARBA00007866"/>
    </source>
</evidence>
<organism evidence="18 19">
    <name type="scientific">Aquibium carbonis</name>
    <dbReference type="NCBI Taxonomy" id="2495581"/>
    <lineage>
        <taxon>Bacteria</taxon>
        <taxon>Pseudomonadati</taxon>
        <taxon>Pseudomonadota</taxon>
        <taxon>Alphaproteobacteria</taxon>
        <taxon>Hyphomicrobiales</taxon>
        <taxon>Phyllobacteriaceae</taxon>
        <taxon>Aquibium</taxon>
    </lineage>
</organism>
<dbReference type="Gene3D" id="1.10.287.90">
    <property type="match status" value="1"/>
</dbReference>
<dbReference type="EC" id="7.1.1.9" evidence="3"/>
<dbReference type="InterPro" id="IPR008972">
    <property type="entry name" value="Cupredoxin"/>
</dbReference>
<dbReference type="InterPro" id="IPR014222">
    <property type="entry name" value="Cyt_c_oxidase_su2"/>
</dbReference>
<comment type="function">
    <text evidence="13">Subunits I and II form the functional core of the enzyme complex. Electrons originating in cytochrome c are transferred via heme a and Cu(A) to the binuclear center formed by heme a3 and Cu(B).</text>
</comment>
<comment type="similarity">
    <text evidence="2">Belongs to the cytochrome c oxidase subunit 2 family.</text>
</comment>
<evidence type="ECO:0000256" key="14">
    <source>
        <dbReference type="ARBA" id="ARBA00031399"/>
    </source>
</evidence>
<keyword evidence="11" id="KW-0186">Copper</keyword>
<evidence type="ECO:0000256" key="13">
    <source>
        <dbReference type="ARBA" id="ARBA00024688"/>
    </source>
</evidence>
<keyword evidence="8" id="KW-1278">Translocase</keyword>
<name>A0A3S0A254_9HYPH</name>
<comment type="subcellular location">
    <subcellularLocation>
        <location evidence="1">Membrane</location>
        <topology evidence="1">Multi-pass membrane protein</topology>
    </subcellularLocation>
</comment>
<feature type="transmembrane region" description="Helical" evidence="16">
    <location>
        <begin position="116"/>
        <end position="138"/>
    </location>
</feature>
<dbReference type="SUPFAM" id="SSF49503">
    <property type="entry name" value="Cupredoxins"/>
    <property type="match status" value="1"/>
</dbReference>
<dbReference type="PANTHER" id="PTHR22888:SF9">
    <property type="entry name" value="CYTOCHROME C OXIDASE SUBUNIT 2"/>
    <property type="match status" value="1"/>
</dbReference>
<dbReference type="GO" id="GO:0042773">
    <property type="term" value="P:ATP synthesis coupled electron transport"/>
    <property type="evidence" value="ECO:0007669"/>
    <property type="project" value="TreeGrafter"/>
</dbReference>
<evidence type="ECO:0000256" key="9">
    <source>
        <dbReference type="ARBA" id="ARBA00022982"/>
    </source>
</evidence>
<dbReference type="GO" id="GO:0016020">
    <property type="term" value="C:membrane"/>
    <property type="evidence" value="ECO:0007669"/>
    <property type="project" value="UniProtKB-SubCell"/>
</dbReference>
<dbReference type="PANTHER" id="PTHR22888">
    <property type="entry name" value="CYTOCHROME C OXIDASE, SUBUNIT II"/>
    <property type="match status" value="1"/>
</dbReference>
<dbReference type="InterPro" id="IPR036257">
    <property type="entry name" value="Cyt_c_oxidase_su2_TM_sf"/>
</dbReference>
<gene>
    <name evidence="18" type="primary">coxB</name>
    <name evidence="18" type="ORF">EJC49_22975</name>
</gene>
<dbReference type="GO" id="GO:0004129">
    <property type="term" value="F:cytochrome-c oxidase activity"/>
    <property type="evidence" value="ECO:0007669"/>
    <property type="project" value="UniProtKB-EC"/>
</dbReference>
<evidence type="ECO:0000256" key="11">
    <source>
        <dbReference type="ARBA" id="ARBA00023008"/>
    </source>
</evidence>
<evidence type="ECO:0000256" key="5">
    <source>
        <dbReference type="ARBA" id="ARBA00022660"/>
    </source>
</evidence>
<proteinExistence type="inferred from homology"/>
<comment type="catalytic activity">
    <reaction evidence="15">
        <text>4 Fe(II)-[cytochrome c] + O2 + 8 H(+)(in) = 4 Fe(III)-[cytochrome c] + 2 H2O + 4 H(+)(out)</text>
        <dbReference type="Rhea" id="RHEA:11436"/>
        <dbReference type="Rhea" id="RHEA-COMP:10350"/>
        <dbReference type="Rhea" id="RHEA-COMP:14399"/>
        <dbReference type="ChEBI" id="CHEBI:15377"/>
        <dbReference type="ChEBI" id="CHEBI:15378"/>
        <dbReference type="ChEBI" id="CHEBI:15379"/>
        <dbReference type="ChEBI" id="CHEBI:29033"/>
        <dbReference type="ChEBI" id="CHEBI:29034"/>
        <dbReference type="EC" id="7.1.1.9"/>
    </reaction>
</comment>
<accession>A0A3S0A254</accession>
<dbReference type="GO" id="GO:0016491">
    <property type="term" value="F:oxidoreductase activity"/>
    <property type="evidence" value="ECO:0007669"/>
    <property type="project" value="UniProtKB-KW"/>
</dbReference>
<keyword evidence="9" id="KW-0249">Electron transport</keyword>
<reference evidence="18 19" key="1">
    <citation type="submission" date="2018-12" db="EMBL/GenBank/DDBJ databases">
        <title>Mesorhizobium carbonis sp. nov., isolated from coal mine water.</title>
        <authorList>
            <person name="Xin W."/>
            <person name="Xu Z."/>
            <person name="Xiang F."/>
            <person name="Zhang J."/>
            <person name="Xi L."/>
            <person name="Liu J."/>
        </authorList>
    </citation>
    <scope>NUCLEOTIDE SEQUENCE [LARGE SCALE GENOMIC DNA]</scope>
    <source>
        <strain evidence="18 19">B2.3</strain>
    </source>
</reference>
<protein>
    <recommendedName>
        <fullName evidence="3">cytochrome-c oxidase</fullName>
        <ecNumber evidence="3">7.1.1.9</ecNumber>
    </recommendedName>
    <alternativeName>
        <fullName evidence="14">Cytochrome aa3 subunit 2</fullName>
    </alternativeName>
</protein>
<evidence type="ECO:0000256" key="15">
    <source>
        <dbReference type="ARBA" id="ARBA00047816"/>
    </source>
</evidence>
<dbReference type="PROSITE" id="PS50857">
    <property type="entry name" value="COX2_CUA"/>
    <property type="match status" value="1"/>
</dbReference>
<dbReference type="InterPro" id="IPR045187">
    <property type="entry name" value="CcO_II"/>
</dbReference>
<feature type="transmembrane region" description="Helical" evidence="16">
    <location>
        <begin position="78"/>
        <end position="104"/>
    </location>
</feature>
<dbReference type="Pfam" id="PF00116">
    <property type="entry name" value="COX2"/>
    <property type="match status" value="1"/>
</dbReference>
<dbReference type="AlphaFoldDB" id="A0A3S0A254"/>
<evidence type="ECO:0000259" key="17">
    <source>
        <dbReference type="PROSITE" id="PS50857"/>
    </source>
</evidence>
<evidence type="ECO:0000256" key="8">
    <source>
        <dbReference type="ARBA" id="ARBA00022967"/>
    </source>
</evidence>
<dbReference type="PROSITE" id="PS00078">
    <property type="entry name" value="COX2"/>
    <property type="match status" value="1"/>
</dbReference>
<evidence type="ECO:0000313" key="18">
    <source>
        <dbReference type="EMBL" id="RST83087.1"/>
    </source>
</evidence>
<dbReference type="OrthoDB" id="9781261at2"/>
<evidence type="ECO:0000256" key="4">
    <source>
        <dbReference type="ARBA" id="ARBA00022448"/>
    </source>
</evidence>
<dbReference type="GO" id="GO:0005507">
    <property type="term" value="F:copper ion binding"/>
    <property type="evidence" value="ECO:0007669"/>
    <property type="project" value="InterPro"/>
</dbReference>
<feature type="domain" description="Cytochrome oxidase subunit II copper A binding" evidence="17">
    <location>
        <begin position="150"/>
        <end position="264"/>
    </location>
</feature>
<evidence type="ECO:0000256" key="10">
    <source>
        <dbReference type="ARBA" id="ARBA00022989"/>
    </source>
</evidence>
<dbReference type="Proteomes" id="UP000278398">
    <property type="component" value="Unassembled WGS sequence"/>
</dbReference>
<dbReference type="InterPro" id="IPR001505">
    <property type="entry name" value="Copper_CuA"/>
</dbReference>
<keyword evidence="7" id="KW-0479">Metal-binding</keyword>
<dbReference type="Gene3D" id="2.60.40.420">
    <property type="entry name" value="Cupredoxins - blue copper proteins"/>
    <property type="match status" value="1"/>
</dbReference>
<keyword evidence="5" id="KW-0679">Respiratory chain</keyword>
<evidence type="ECO:0000256" key="7">
    <source>
        <dbReference type="ARBA" id="ARBA00022723"/>
    </source>
</evidence>
<evidence type="ECO:0000256" key="3">
    <source>
        <dbReference type="ARBA" id="ARBA00012949"/>
    </source>
</evidence>
<keyword evidence="10 16" id="KW-1133">Transmembrane helix</keyword>
<sequence>MSGDGDRGRHVQLVDGLLNRIGSVFAVGHEGSPVPPESRGRPILFPAIVLAVPLVLSGCAGDASALDPAGPDARAIARLWWVMFYASIVLFALVMGLFALVMLKPGAGARLPEGRWILWGGLWMPVPVLMALLVVSLVQGEHLLAREGSGDALRVEAHARQWQWEFRYLDAENRPVTVDVLHMPVDRPVEVVTTSEDVIHSLWVPVLGGKIDAVPGHRNRVRLLADKTGNFGGLCAEYCGTGHTNMRFRVLVHEPEAFRALLERGFVE</sequence>
<evidence type="ECO:0000256" key="16">
    <source>
        <dbReference type="SAM" id="Phobius"/>
    </source>
</evidence>
<evidence type="ECO:0000313" key="19">
    <source>
        <dbReference type="Proteomes" id="UP000278398"/>
    </source>
</evidence>
<keyword evidence="18" id="KW-0560">Oxidoreductase</keyword>
<keyword evidence="6 16" id="KW-0812">Transmembrane</keyword>
<dbReference type="InterPro" id="IPR002429">
    <property type="entry name" value="CcO_II-like_C"/>
</dbReference>
<evidence type="ECO:0000256" key="1">
    <source>
        <dbReference type="ARBA" id="ARBA00004141"/>
    </source>
</evidence>
<keyword evidence="19" id="KW-1185">Reference proteome</keyword>
<comment type="caution">
    <text evidence="18">The sequence shown here is derived from an EMBL/GenBank/DDBJ whole genome shotgun (WGS) entry which is preliminary data.</text>
</comment>
<evidence type="ECO:0000256" key="12">
    <source>
        <dbReference type="ARBA" id="ARBA00023136"/>
    </source>
</evidence>
<keyword evidence="4" id="KW-0813">Transport</keyword>
<keyword evidence="12 16" id="KW-0472">Membrane</keyword>